<feature type="binding site" evidence="6">
    <location>
        <position position="386"/>
    </location>
    <ligand>
        <name>Zn(2+)</name>
        <dbReference type="ChEBI" id="CHEBI:29105"/>
    </ligand>
</feature>
<keyword evidence="9" id="KW-1185">Reference proteome</keyword>
<comment type="subcellular location">
    <subcellularLocation>
        <location evidence="6">Cytoplasm</location>
    </subcellularLocation>
</comment>
<dbReference type="InterPro" id="IPR002616">
    <property type="entry name" value="tRNA_ribo_trans-like"/>
</dbReference>
<comment type="catalytic activity">
    <reaction evidence="6">
        <text>guanosine(34) in tRNA + queuine = queuosine(34) in tRNA + guanine</text>
        <dbReference type="Rhea" id="RHEA:16633"/>
        <dbReference type="Rhea" id="RHEA-COMP:10341"/>
        <dbReference type="Rhea" id="RHEA-COMP:18571"/>
        <dbReference type="ChEBI" id="CHEBI:16235"/>
        <dbReference type="ChEBI" id="CHEBI:17433"/>
        <dbReference type="ChEBI" id="CHEBI:74269"/>
        <dbReference type="ChEBI" id="CHEBI:194431"/>
        <dbReference type="EC" id="2.4.2.64"/>
    </reaction>
</comment>
<dbReference type="InterPro" id="IPR036511">
    <property type="entry name" value="TGT-like_sf"/>
</dbReference>
<feature type="region of interest" description="RNA binding" evidence="6">
    <location>
        <begin position="324"/>
        <end position="330"/>
    </location>
</feature>
<evidence type="ECO:0000256" key="1">
    <source>
        <dbReference type="ARBA" id="ARBA00022676"/>
    </source>
</evidence>
<dbReference type="KEGG" id="tet:TTHERM_00494100"/>
<dbReference type="Pfam" id="PF01702">
    <property type="entry name" value="TGT"/>
    <property type="match status" value="1"/>
</dbReference>
<dbReference type="GO" id="GO:0006400">
    <property type="term" value="P:tRNA modification"/>
    <property type="evidence" value="ECO:0007669"/>
    <property type="project" value="InterPro"/>
</dbReference>
<dbReference type="HAMAP" id="MF_00168">
    <property type="entry name" value="Q_tRNA_Tgt"/>
    <property type="match status" value="1"/>
</dbReference>
<keyword evidence="1 6" id="KW-0328">Glycosyltransferase</keyword>
<evidence type="ECO:0000256" key="3">
    <source>
        <dbReference type="ARBA" id="ARBA00022694"/>
    </source>
</evidence>
<feature type="binding site" evidence="6">
    <location>
        <position position="411"/>
    </location>
    <ligand>
        <name>Zn(2+)</name>
        <dbReference type="ChEBI" id="CHEBI:29105"/>
    </ligand>
</feature>
<sequence length="471" mass="53938">MQSYAKSKKKLIKHSKKDNNIKRLIIKNQLNKQKLINLFCIQLDYMDNQDSKVEQLGQSENFGENPVKKLKTESLSMNKALKFVVHKTCNKARASTLTLPHGEVLTPVYMPVGTKGTIKGLTSQEMENLGCRLLLGNTYHLAYQPGGDYLEKVGGLHKFMNWKYNILTDSGGFQMVSLSKLCEISEEGVKFESPVDGSEMFLRPEDSVHNQNQIGADIMMALDDVVQTTTVGERMKIACERTVRWIDRNIQAHERKEVQNLYPIVQGGLDFGLRKYCLDELIKRDAPGYAIGGLAGGEDKQDFWKIVNFCTDHLPQDKPRYLMGVGYPDDLIVCSCLGVDQFDCVFSTRTARFGTAFTKYGFMRLKNADKEFDLKPIEEGCECPTCQRYSRSFLHNTIAKEETACHLISQHNLYFLLNLMKQFRQSILDGRMEEFVNEFFKNYFSHEKQIPQWIQDAMVAAKINLNIKFDE</sequence>
<feature type="binding site" evidence="6">
    <location>
        <position position="381"/>
    </location>
    <ligand>
        <name>Zn(2+)</name>
        <dbReference type="ChEBI" id="CHEBI:29105"/>
    </ligand>
</feature>
<dbReference type="EC" id="2.4.2.64" evidence="6"/>
<reference evidence="9" key="1">
    <citation type="journal article" date="2006" name="PLoS Biol.">
        <title>Macronuclear genome sequence of the ciliate Tetrahymena thermophila, a model eukaryote.</title>
        <authorList>
            <person name="Eisen J.A."/>
            <person name="Coyne R.S."/>
            <person name="Wu M."/>
            <person name="Wu D."/>
            <person name="Thiagarajan M."/>
            <person name="Wortman J.R."/>
            <person name="Badger J.H."/>
            <person name="Ren Q."/>
            <person name="Amedeo P."/>
            <person name="Jones K.M."/>
            <person name="Tallon L.J."/>
            <person name="Delcher A.L."/>
            <person name="Salzberg S.L."/>
            <person name="Silva J.C."/>
            <person name="Haas B.J."/>
            <person name="Majoros W.H."/>
            <person name="Farzad M."/>
            <person name="Carlton J.M."/>
            <person name="Smith R.K. Jr."/>
            <person name="Garg J."/>
            <person name="Pearlman R.E."/>
            <person name="Karrer K.M."/>
            <person name="Sun L."/>
            <person name="Manning G."/>
            <person name="Elde N.C."/>
            <person name="Turkewitz A.P."/>
            <person name="Asai D.J."/>
            <person name="Wilkes D.E."/>
            <person name="Wang Y."/>
            <person name="Cai H."/>
            <person name="Collins K."/>
            <person name="Stewart B.A."/>
            <person name="Lee S.R."/>
            <person name="Wilamowska K."/>
            <person name="Weinberg Z."/>
            <person name="Ruzzo W.L."/>
            <person name="Wloga D."/>
            <person name="Gaertig J."/>
            <person name="Frankel J."/>
            <person name="Tsao C.-C."/>
            <person name="Gorovsky M.A."/>
            <person name="Keeling P.J."/>
            <person name="Waller R.F."/>
            <person name="Patron N.J."/>
            <person name="Cherry J.M."/>
            <person name="Stover N.A."/>
            <person name="Krieger C.J."/>
            <person name="del Toro C."/>
            <person name="Ryder H.F."/>
            <person name="Williamson S.C."/>
            <person name="Barbeau R.A."/>
            <person name="Hamilton E.P."/>
            <person name="Orias E."/>
        </authorList>
    </citation>
    <scope>NUCLEOTIDE SEQUENCE [LARGE SCALE GENOMIC DNA]</scope>
    <source>
        <strain evidence="9">SB210</strain>
    </source>
</reference>
<dbReference type="Gene3D" id="3.20.20.105">
    <property type="entry name" value="Queuine tRNA-ribosyltransferase-like"/>
    <property type="match status" value="1"/>
</dbReference>
<feature type="active site" description="Proton acceptor" evidence="6">
    <location>
        <position position="169"/>
    </location>
</feature>
<evidence type="ECO:0000256" key="5">
    <source>
        <dbReference type="ARBA" id="ARBA00022833"/>
    </source>
</evidence>
<dbReference type="GO" id="GO:0046872">
    <property type="term" value="F:metal ion binding"/>
    <property type="evidence" value="ECO:0007669"/>
    <property type="project" value="UniProtKB-KW"/>
</dbReference>
<dbReference type="GO" id="GO:0005829">
    <property type="term" value="C:cytosol"/>
    <property type="evidence" value="ECO:0007669"/>
    <property type="project" value="TreeGrafter"/>
</dbReference>
<feature type="binding site" evidence="6">
    <location>
        <position position="383"/>
    </location>
    <ligand>
        <name>Zn(2+)</name>
        <dbReference type="ChEBI" id="CHEBI:29105"/>
    </ligand>
</feature>
<dbReference type="NCBIfam" id="TIGR00430">
    <property type="entry name" value="Q_tRNA_tgt"/>
    <property type="match status" value="1"/>
</dbReference>
<evidence type="ECO:0000313" key="9">
    <source>
        <dbReference type="Proteomes" id="UP000009168"/>
    </source>
</evidence>
<dbReference type="InParanoid" id="I7M3D8"/>
<dbReference type="InterPro" id="IPR004803">
    <property type="entry name" value="TGT"/>
</dbReference>
<dbReference type="GeneID" id="7831715"/>
<feature type="binding site" evidence="6">
    <location>
        <position position="266"/>
    </location>
    <ligand>
        <name>substrate</name>
    </ligand>
</feature>
<keyword evidence="6" id="KW-0963">Cytoplasm</keyword>
<keyword evidence="2 6" id="KW-0808">Transferase</keyword>
<dbReference type="RefSeq" id="XP_001023203.2">
    <property type="nucleotide sequence ID" value="XM_001023203.2"/>
</dbReference>
<evidence type="ECO:0000313" key="8">
    <source>
        <dbReference type="EMBL" id="EAS02958.2"/>
    </source>
</evidence>
<dbReference type="PANTHER" id="PTHR43530:SF1">
    <property type="entry name" value="QUEUINE TRNA-RIBOSYLTRANSFERASE CATALYTIC SUBUNIT 1"/>
    <property type="match status" value="1"/>
</dbReference>
<dbReference type="NCBIfam" id="TIGR00449">
    <property type="entry name" value="tgt_general"/>
    <property type="match status" value="1"/>
</dbReference>
<feature type="binding site" evidence="6">
    <location>
        <position position="223"/>
    </location>
    <ligand>
        <name>substrate</name>
    </ligand>
</feature>
<dbReference type="OrthoDB" id="10249838at2759"/>
<evidence type="ECO:0000256" key="6">
    <source>
        <dbReference type="HAMAP-Rule" id="MF_03218"/>
    </source>
</evidence>
<evidence type="ECO:0000259" key="7">
    <source>
        <dbReference type="Pfam" id="PF01702"/>
    </source>
</evidence>
<gene>
    <name evidence="8" type="ORF">TTHERM_00494100</name>
</gene>
<accession>I7M3D8</accession>
<dbReference type="AlphaFoldDB" id="I7M3D8"/>
<name>I7M3D8_TETTS</name>
<protein>
    <recommendedName>
        <fullName evidence="6">Queuine tRNA-ribosyltransferase catalytic subunit 1</fullName>
        <ecNumber evidence="6">2.4.2.64</ecNumber>
    </recommendedName>
    <alternativeName>
        <fullName evidence="6">Guanine insertion enzyme</fullName>
    </alternativeName>
    <alternativeName>
        <fullName evidence="6">tRNA-guanine transglycosylase</fullName>
    </alternativeName>
</protein>
<organism evidence="8 9">
    <name type="scientific">Tetrahymena thermophila (strain SB210)</name>
    <dbReference type="NCBI Taxonomy" id="312017"/>
    <lineage>
        <taxon>Eukaryota</taxon>
        <taxon>Sar</taxon>
        <taxon>Alveolata</taxon>
        <taxon>Ciliophora</taxon>
        <taxon>Intramacronucleata</taxon>
        <taxon>Oligohymenophorea</taxon>
        <taxon>Hymenostomatida</taxon>
        <taxon>Tetrahymenina</taxon>
        <taxon>Tetrahymenidae</taxon>
        <taxon>Tetrahymena</taxon>
    </lineage>
</organism>
<dbReference type="STRING" id="312017.I7M3D8"/>
<feature type="binding site" evidence="6">
    <location>
        <begin position="169"/>
        <end position="173"/>
    </location>
    <ligand>
        <name>substrate</name>
    </ligand>
</feature>
<keyword evidence="3 6" id="KW-0819">tRNA processing</keyword>
<comment type="function">
    <text evidence="6">Catalytic subunit of the queuine tRNA-ribosyltransferase (TGT) that catalyzes the base-exchange of a guanine (G) residue with queuine (Q) at position 34 (anticodon wobble position) in tRNAs with GU(N) anticodons (tRNA-Asp, -Asn, -His and -Tyr), resulting in the hypermodified nucleoside queuosine (7-(((4,5-cis-dihydroxy-2-cyclopenten-1-yl)amino)methyl)-7-deazaguanosine). Catalysis occurs through a double-displacement mechanism. The nucleophile active site attacks the C1' of nucleotide 34 to detach the guanine base from the RNA, forming a covalent enzyme-RNA intermediate. The proton acceptor active site deprotonates the incoming queuine, allowing a nucleophilic attack on the C1' of the ribose to form the product.</text>
</comment>
<dbReference type="FunCoup" id="I7M3D8">
    <property type="interactions" value="226"/>
</dbReference>
<proteinExistence type="inferred from homology"/>
<dbReference type="PANTHER" id="PTHR43530">
    <property type="entry name" value="QUEUINE TRNA-RIBOSYLTRANSFERASE CATALYTIC SUBUNIT 1"/>
    <property type="match status" value="1"/>
</dbReference>
<feature type="binding site" evidence="6">
    <location>
        <position position="293"/>
    </location>
    <ligand>
        <name>substrate</name>
    </ligand>
</feature>
<keyword evidence="5 6" id="KW-0862">Zinc</keyword>
<keyword evidence="4 6" id="KW-0479">Metal-binding</keyword>
<feature type="region of interest" description="RNA binding; important for wobble base 34 recognition" evidence="6">
    <location>
        <begin position="348"/>
        <end position="352"/>
    </location>
</feature>
<feature type="active site" description="Nucleophile" evidence="6">
    <location>
        <position position="343"/>
    </location>
</feature>
<dbReference type="eggNOG" id="KOG3908">
    <property type="taxonomic scope" value="Eukaryota"/>
</dbReference>
<feature type="domain" description="tRNA-guanine(15) transglycosylase-like" evidence="7">
    <location>
        <begin position="90"/>
        <end position="444"/>
    </location>
</feature>
<comment type="subunit">
    <text evidence="6">Heterodimer of a catalytic subunit and an accessory subunit.</text>
</comment>
<evidence type="ECO:0000256" key="2">
    <source>
        <dbReference type="ARBA" id="ARBA00022679"/>
    </source>
</evidence>
<evidence type="ECO:0000256" key="4">
    <source>
        <dbReference type="ARBA" id="ARBA00022723"/>
    </source>
</evidence>
<comment type="cofactor">
    <cofactor evidence="6">
        <name>Zn(2+)</name>
        <dbReference type="ChEBI" id="CHEBI:29105"/>
    </cofactor>
</comment>
<comment type="similarity">
    <text evidence="6">Belongs to the queuine tRNA-ribosyltransferase family.</text>
</comment>
<dbReference type="EMBL" id="GG662512">
    <property type="protein sequence ID" value="EAS02958.2"/>
    <property type="molecule type" value="Genomic_DNA"/>
</dbReference>
<dbReference type="GO" id="GO:0008479">
    <property type="term" value="F:tRNA-guanosine(34) queuine transglycosylase activity"/>
    <property type="evidence" value="ECO:0007669"/>
    <property type="project" value="UniProtKB-UniRule"/>
</dbReference>
<dbReference type="Proteomes" id="UP000009168">
    <property type="component" value="Unassembled WGS sequence"/>
</dbReference>
<dbReference type="SUPFAM" id="SSF51713">
    <property type="entry name" value="tRNA-guanine transglycosylase"/>
    <property type="match status" value="1"/>
</dbReference>